<evidence type="ECO:0000256" key="1">
    <source>
        <dbReference type="SAM" id="MobiDB-lite"/>
    </source>
</evidence>
<protein>
    <submittedName>
        <fullName evidence="2">Uncharacterized protein</fullName>
    </submittedName>
</protein>
<dbReference type="Proteomes" id="UP000419144">
    <property type="component" value="Unassembled WGS sequence"/>
</dbReference>
<evidence type="ECO:0000313" key="3">
    <source>
        <dbReference type="Proteomes" id="UP000419144"/>
    </source>
</evidence>
<dbReference type="OrthoDB" id="272472at2759"/>
<feature type="region of interest" description="Disordered" evidence="1">
    <location>
        <begin position="1"/>
        <end position="33"/>
    </location>
</feature>
<gene>
    <name evidence="2" type="ORF">LtaPh_2710200</name>
</gene>
<sequence>MKRGREEEKEAGIGGSGTSPSDRFSSATSTAHQRRRLVKGADVGLPLHASVVEETCELEETHTVLVRMPCYDFFRHVRLCECPRDPKRAPSDDASKTSAILASALPHTVYDSETPPVASTQDADSAAFAPAAAVFIHGTLETDAPRLVLNSGTPREMLFEGRWTEVAGEGVSVTNRAVVHISAKAEGVAVSSTASPLNSSSTTNDASKSAELLCPTTKSFPALSSQATVTSALPIASLLTHTFAGVTADEERRQRAEQQKGWSYDRVDVPSAVLVMHRVR</sequence>
<feature type="compositionally biased region" description="Polar residues" evidence="1">
    <location>
        <begin position="18"/>
        <end position="31"/>
    </location>
</feature>
<feature type="compositionally biased region" description="Basic and acidic residues" evidence="1">
    <location>
        <begin position="1"/>
        <end position="11"/>
    </location>
</feature>
<accession>A0A640KQE4</accession>
<proteinExistence type="predicted"/>
<reference evidence="2" key="1">
    <citation type="submission" date="2019-11" db="EMBL/GenBank/DDBJ databases">
        <title>Leishmania tarentolae CDS.</title>
        <authorList>
            <person name="Goto Y."/>
            <person name="Yamagishi J."/>
        </authorList>
    </citation>
    <scope>NUCLEOTIDE SEQUENCE [LARGE SCALE GENOMIC DNA]</scope>
    <source>
        <strain evidence="2">Parrot Tar II</strain>
    </source>
</reference>
<dbReference type="AlphaFoldDB" id="A0A640KQE4"/>
<evidence type="ECO:0000313" key="2">
    <source>
        <dbReference type="EMBL" id="GET89747.1"/>
    </source>
</evidence>
<organism evidence="2 3">
    <name type="scientific">Leishmania tarentolae</name>
    <name type="common">Sauroleishmania tarentolae</name>
    <dbReference type="NCBI Taxonomy" id="5689"/>
    <lineage>
        <taxon>Eukaryota</taxon>
        <taxon>Discoba</taxon>
        <taxon>Euglenozoa</taxon>
        <taxon>Kinetoplastea</taxon>
        <taxon>Metakinetoplastina</taxon>
        <taxon>Trypanosomatida</taxon>
        <taxon>Trypanosomatidae</taxon>
        <taxon>Leishmaniinae</taxon>
        <taxon>Leishmania</taxon>
        <taxon>lizard Leishmania</taxon>
    </lineage>
</organism>
<keyword evidence="3" id="KW-1185">Reference proteome</keyword>
<dbReference type="EMBL" id="BLBS01000037">
    <property type="protein sequence ID" value="GET89747.1"/>
    <property type="molecule type" value="Genomic_DNA"/>
</dbReference>
<dbReference type="VEuPathDB" id="TriTrypDB:LtaPh_2710200"/>
<name>A0A640KQE4_LEITA</name>
<comment type="caution">
    <text evidence="2">The sequence shown here is derived from an EMBL/GenBank/DDBJ whole genome shotgun (WGS) entry which is preliminary data.</text>
</comment>